<keyword evidence="1" id="KW-0614">Plasmid</keyword>
<reference evidence="1" key="1">
    <citation type="submission" date="2022-04" db="EMBL/GenBank/DDBJ databases">
        <title>Complete genome sequence of a cyanobacterium, Nostoc sp. SO-36, isolated in Antarctica.</title>
        <authorList>
            <person name="Kanesaki Y."/>
            <person name="Effendi D."/>
            <person name="Sakamoto T."/>
            <person name="Ohtani S."/>
            <person name="Awai K."/>
        </authorList>
    </citation>
    <scope>NUCLEOTIDE SEQUENCE</scope>
    <source>
        <strain evidence="1">SO-36</strain>
        <plasmid evidence="1">pANSO36B</plasmid>
    </source>
</reference>
<gene>
    <name evidence="1" type="ORF">ANSO36C_65980</name>
</gene>
<dbReference type="EMBL" id="AP025734">
    <property type="protein sequence ID" value="BDI20796.1"/>
    <property type="molecule type" value="Genomic_DNA"/>
</dbReference>
<organism evidence="1 2">
    <name type="scientific">Nostoc cf. commune SO-36</name>
    <dbReference type="NCBI Taxonomy" id="449208"/>
    <lineage>
        <taxon>Bacteria</taxon>
        <taxon>Bacillati</taxon>
        <taxon>Cyanobacteriota</taxon>
        <taxon>Cyanophyceae</taxon>
        <taxon>Nostocales</taxon>
        <taxon>Nostocaceae</taxon>
        <taxon>Nostoc</taxon>
    </lineage>
</organism>
<protein>
    <submittedName>
        <fullName evidence="1">Uncharacterized protein</fullName>
    </submittedName>
</protein>
<evidence type="ECO:0000313" key="2">
    <source>
        <dbReference type="Proteomes" id="UP001055453"/>
    </source>
</evidence>
<keyword evidence="2" id="KW-1185">Reference proteome</keyword>
<accession>A0ABM7ZBY3</accession>
<dbReference type="Proteomes" id="UP001055453">
    <property type="component" value="Plasmid pANSO36B"/>
</dbReference>
<dbReference type="RefSeq" id="WP_251960915.1">
    <property type="nucleotide sequence ID" value="NZ_AP025734.1"/>
</dbReference>
<name>A0ABM7ZBY3_NOSCO</name>
<evidence type="ECO:0000313" key="1">
    <source>
        <dbReference type="EMBL" id="BDI20796.1"/>
    </source>
</evidence>
<proteinExistence type="predicted"/>
<sequence>MTAPIDTLHRFDTALRETAPKIASRLQAGLTIADIEAKTASFSWELPQDAYDLYQWHNGLSGQPGKLNLAEKLLRIKGKWHGELSGRENEFHLQLGNRLIVAKFLPLDYALAGHRHLKLGRCSIDLLPFCILTEGKDTIYCMMRLDRDNPILYCANGTNLPPMKVTEAFLSTQPQFNRLSGFMTFLTSCCQQGIEPISSQQASLLNAIDLQLNPVEFKRLYQQQTS</sequence>
<geneLocation type="plasmid" evidence="1 2">
    <name>pANSO36B</name>
</geneLocation>